<dbReference type="Gene3D" id="1.25.40.430">
    <property type="match status" value="1"/>
</dbReference>
<feature type="domain" description="BUB1 N-terminal" evidence="6">
    <location>
        <begin position="1"/>
        <end position="156"/>
    </location>
</feature>
<dbReference type="InterPro" id="IPR000719">
    <property type="entry name" value="Prot_kinase_dom"/>
</dbReference>
<evidence type="ECO:0000313" key="8">
    <source>
        <dbReference type="Proteomes" id="UP000027138"/>
    </source>
</evidence>
<dbReference type="GO" id="GO:0032991">
    <property type="term" value="C:protein-containing complex"/>
    <property type="evidence" value="ECO:0007669"/>
    <property type="project" value="UniProtKB-ARBA"/>
</dbReference>
<dbReference type="GO" id="GO:0007094">
    <property type="term" value="P:mitotic spindle assembly checkpoint signaling"/>
    <property type="evidence" value="ECO:0007669"/>
    <property type="project" value="InterPro"/>
</dbReference>
<evidence type="ECO:0000256" key="1">
    <source>
        <dbReference type="ARBA" id="ARBA00004629"/>
    </source>
</evidence>
<keyword evidence="3" id="KW-0995">Kinetochore</keyword>
<gene>
    <name evidence="7" type="ORF">JCGZ_25762</name>
</gene>
<evidence type="ECO:0000256" key="4">
    <source>
        <dbReference type="ARBA" id="ARBA00023328"/>
    </source>
</evidence>
<feature type="domain" description="Protein kinase" evidence="5">
    <location>
        <begin position="221"/>
        <end position="523"/>
    </location>
</feature>
<dbReference type="Gene3D" id="1.10.510.10">
    <property type="entry name" value="Transferase(Phosphotransferase) domain 1"/>
    <property type="match status" value="1"/>
</dbReference>
<dbReference type="EMBL" id="KK915137">
    <property type="protein sequence ID" value="KDP24105.1"/>
    <property type="molecule type" value="Genomic_DNA"/>
</dbReference>
<evidence type="ECO:0008006" key="9">
    <source>
        <dbReference type="Google" id="ProtNLM"/>
    </source>
</evidence>
<dbReference type="Pfam" id="PF00069">
    <property type="entry name" value="Pkinase"/>
    <property type="match status" value="1"/>
</dbReference>
<dbReference type="OrthoDB" id="248495at2759"/>
<keyword evidence="2" id="KW-0158">Chromosome</keyword>
<dbReference type="InterPro" id="IPR011009">
    <property type="entry name" value="Kinase-like_dom_sf"/>
</dbReference>
<name>A0A067JVU3_JATCU</name>
<dbReference type="SMART" id="SM00777">
    <property type="entry name" value="Mad3_BUB1_I"/>
    <property type="match status" value="1"/>
</dbReference>
<dbReference type="GO" id="GO:0051754">
    <property type="term" value="P:meiotic sister chromatid cohesion, centromeric"/>
    <property type="evidence" value="ECO:0007669"/>
    <property type="project" value="TreeGrafter"/>
</dbReference>
<evidence type="ECO:0000313" key="7">
    <source>
        <dbReference type="EMBL" id="KDP24105.1"/>
    </source>
</evidence>
<dbReference type="PROSITE" id="PS00108">
    <property type="entry name" value="PROTEIN_KINASE_ST"/>
    <property type="match status" value="1"/>
</dbReference>
<dbReference type="PANTHER" id="PTHR14030:SF4">
    <property type="entry name" value="BUB1 KINASE, ISOFORM A-RELATED"/>
    <property type="match status" value="1"/>
</dbReference>
<dbReference type="Proteomes" id="UP000027138">
    <property type="component" value="Unassembled WGS sequence"/>
</dbReference>
<dbReference type="InterPro" id="IPR015661">
    <property type="entry name" value="Bub1/Mad3"/>
</dbReference>
<dbReference type="AlphaFoldDB" id="A0A067JVU3"/>
<protein>
    <recommendedName>
        <fullName evidence="9">Protein kinase domain-containing protein</fullName>
    </recommendedName>
</protein>
<dbReference type="PANTHER" id="PTHR14030">
    <property type="entry name" value="MITOTIC CHECKPOINT SERINE/THREONINE-PROTEIN KINASE BUB1"/>
    <property type="match status" value="1"/>
</dbReference>
<evidence type="ECO:0000256" key="3">
    <source>
        <dbReference type="ARBA" id="ARBA00022838"/>
    </source>
</evidence>
<accession>A0A067JVU3</accession>
<dbReference type="PROSITE" id="PS50011">
    <property type="entry name" value="PROTEIN_KINASE_DOM"/>
    <property type="match status" value="1"/>
</dbReference>
<evidence type="ECO:0000259" key="5">
    <source>
        <dbReference type="PROSITE" id="PS50011"/>
    </source>
</evidence>
<dbReference type="STRING" id="180498.A0A067JVU3"/>
<dbReference type="SUPFAM" id="SSF56112">
    <property type="entry name" value="Protein kinase-like (PK-like)"/>
    <property type="match status" value="1"/>
</dbReference>
<dbReference type="PROSITE" id="PS51489">
    <property type="entry name" value="BUB1_N"/>
    <property type="match status" value="1"/>
</dbReference>
<reference evidence="7 8" key="1">
    <citation type="journal article" date="2014" name="PLoS ONE">
        <title>Global Analysis of Gene Expression Profiles in Physic Nut (Jatropha curcas L.) Seedlings Exposed to Salt Stress.</title>
        <authorList>
            <person name="Zhang L."/>
            <person name="Zhang C."/>
            <person name="Wu P."/>
            <person name="Chen Y."/>
            <person name="Li M."/>
            <person name="Jiang H."/>
            <person name="Wu G."/>
        </authorList>
    </citation>
    <scope>NUCLEOTIDE SEQUENCE [LARGE SCALE GENOMIC DNA]</scope>
    <source>
        <strain evidence="8">cv. GZQX0401</strain>
        <tissue evidence="7">Young leaves</tissue>
    </source>
</reference>
<dbReference type="KEGG" id="jcu:105646913"/>
<evidence type="ECO:0000259" key="6">
    <source>
        <dbReference type="PROSITE" id="PS51489"/>
    </source>
</evidence>
<dbReference type="GO" id="GO:0000776">
    <property type="term" value="C:kinetochore"/>
    <property type="evidence" value="ECO:0007669"/>
    <property type="project" value="UniProtKB-KW"/>
</dbReference>
<dbReference type="InterPro" id="IPR008271">
    <property type="entry name" value="Ser/Thr_kinase_AS"/>
</dbReference>
<evidence type="ECO:0000256" key="2">
    <source>
        <dbReference type="ARBA" id="ARBA00022454"/>
    </source>
</evidence>
<comment type="subcellular location">
    <subcellularLocation>
        <location evidence="1">Chromosome</location>
        <location evidence="1">Centromere</location>
        <location evidence="1">Kinetochore</location>
    </subcellularLocation>
</comment>
<keyword evidence="8" id="KW-1185">Reference proteome</keyword>
<keyword evidence="4" id="KW-0137">Centromere</keyword>
<dbReference type="GO" id="GO:0004672">
    <property type="term" value="F:protein kinase activity"/>
    <property type="evidence" value="ECO:0007669"/>
    <property type="project" value="InterPro"/>
</dbReference>
<dbReference type="InterPro" id="IPR013212">
    <property type="entry name" value="Mad3/Bub1_I"/>
</dbReference>
<dbReference type="GO" id="GO:0005524">
    <property type="term" value="F:ATP binding"/>
    <property type="evidence" value="ECO:0007669"/>
    <property type="project" value="InterPro"/>
</dbReference>
<proteinExistence type="predicted"/>
<organism evidence="7 8">
    <name type="scientific">Jatropha curcas</name>
    <name type="common">Barbados nut</name>
    <dbReference type="NCBI Taxonomy" id="180498"/>
    <lineage>
        <taxon>Eukaryota</taxon>
        <taxon>Viridiplantae</taxon>
        <taxon>Streptophyta</taxon>
        <taxon>Embryophyta</taxon>
        <taxon>Tracheophyta</taxon>
        <taxon>Spermatophyta</taxon>
        <taxon>Magnoliopsida</taxon>
        <taxon>eudicotyledons</taxon>
        <taxon>Gunneridae</taxon>
        <taxon>Pentapetalae</taxon>
        <taxon>rosids</taxon>
        <taxon>fabids</taxon>
        <taxon>Malpighiales</taxon>
        <taxon>Euphorbiaceae</taxon>
        <taxon>Crotonoideae</taxon>
        <taxon>Jatropheae</taxon>
        <taxon>Jatropha</taxon>
    </lineage>
</organism>
<dbReference type="Pfam" id="PF08311">
    <property type="entry name" value="Mad3_BUB1_I"/>
    <property type="match status" value="1"/>
</dbReference>
<sequence length="523" mass="60708">MTVMLTESGDFSSAHDPLFPWLVSIKNALDNKAFGDLDKRVIDCVKTFKHNTHYQNDPRFLKIWLLYLEGIDDSEIVFKEMEENMICIDQSLLYEQCAILLEVKENWQRAHMVYQIGILRKAKPLERLMGAHALFLDRMSHRVNGWSLKKIDGVESIAHGRKYINPWSTSTKEEIWKKINAQIMRYDGYHASNKAYSGKVDLSSLGKASRNKIVKIGGKQYQIKGCAGQGGFANVFKAYVNSNPDDVVALKIQKPPFPWEFYIYRQLDERISNKQRSSFGFAHGMHVYSDYSILVCDYLSHGTLHDVINSYVVIGKSMEEVLCIYYTVEMLYMLETLHDVGIIHGDFKPDNLLVRYSRNDLTEDGFLDRSGPWVDQGLCLVDWGKGIDMHLFPQDVEFEGDCRTSGFRCIEMQEHKQWRFQVDTYGLCVIVHLMLHNSYLEIEKKATSDGSCVYLPKTPLKRYWNVDLWKELFTKLLNSSTNNDDKLLHNLRKQFQNYLFSNRQLFKKLKDLLAKQRLSLCSA</sequence>
<dbReference type="SMART" id="SM00220">
    <property type="entry name" value="S_TKc"/>
    <property type="match status" value="1"/>
</dbReference>